<protein>
    <submittedName>
        <fullName evidence="1">Uncharacterized protein</fullName>
    </submittedName>
</protein>
<comment type="caution">
    <text evidence="1">The sequence shown here is derived from an EMBL/GenBank/DDBJ whole genome shotgun (WGS) entry which is preliminary data.</text>
</comment>
<organism evidence="1 2">
    <name type="scientific">Alteromonas macleodii</name>
    <name type="common">Pseudoalteromonas macleodii</name>
    <dbReference type="NCBI Taxonomy" id="28108"/>
    <lineage>
        <taxon>Bacteria</taxon>
        <taxon>Pseudomonadati</taxon>
        <taxon>Pseudomonadota</taxon>
        <taxon>Gammaproteobacteria</taxon>
        <taxon>Alteromonadales</taxon>
        <taxon>Alteromonadaceae</taxon>
        <taxon>Alteromonas/Salinimonas group</taxon>
        <taxon>Alteromonas</taxon>
    </lineage>
</organism>
<gene>
    <name evidence="1" type="ORF">BFV95_3512</name>
</gene>
<dbReference type="AlphaFoldDB" id="A0AB36FQB6"/>
<evidence type="ECO:0000313" key="2">
    <source>
        <dbReference type="Proteomes" id="UP000095392"/>
    </source>
</evidence>
<proteinExistence type="predicted"/>
<keyword evidence="2" id="KW-1185">Reference proteome</keyword>
<evidence type="ECO:0000313" key="1">
    <source>
        <dbReference type="EMBL" id="OES28146.1"/>
    </source>
</evidence>
<reference evidence="1 2" key="1">
    <citation type="submission" date="2016-09" db="EMBL/GenBank/DDBJ databases">
        <title>Draft Genome Sequence of four Alteromonas macleodii strains isolated from copper coupons and grown long-term at elevated copper levels.</title>
        <authorList>
            <person name="Cusick K."/>
            <person name="Dale J."/>
            <person name="Little B."/>
            <person name="Biffinger J."/>
        </authorList>
    </citation>
    <scope>NUCLEOTIDE SEQUENCE [LARGE SCALE GENOMIC DNA]</scope>
    <source>
        <strain evidence="1 2">KCP01</strain>
    </source>
</reference>
<sequence>MKNQRVAFKQPFLLLANAIDSALNIAVLSMRRCEVEKRRFF</sequence>
<dbReference type="EMBL" id="MIPY01000027">
    <property type="protein sequence ID" value="OES28146.1"/>
    <property type="molecule type" value="Genomic_DNA"/>
</dbReference>
<name>A0AB36FQB6_ALTMA</name>
<accession>A0AB36FQB6</accession>
<dbReference type="Proteomes" id="UP000095392">
    <property type="component" value="Unassembled WGS sequence"/>
</dbReference>